<sequence>MKLLLQFTALSLAICTLSACANYGQISENDVYLQKPTAINLDEDQNDITSYNAFVERNKGLFKDDYRDPRANHVMMRNQLLIMESYMPYGMFGYNPTNFHGMGFRFYEPFGIYTGHGMGLRARYGFGSSPFYDYGFTYGYGGMYNPYGYGHGHYFGHGFMPGYGIYNGAPSYNNPNSSTANNYYGKRSNVTSSSSRSSYYPKAKSASNNSGYSSKSKNNQYVGASRRALGQNVLSNDLSKTNIRKYKGTNDMKNVKRRHTAASAHRSQAHRRYTPSSSARRSAIIENKQPNVRPSGVQSQQYNRGSAKISGHSPANNGNTRTRMTSPSRSKSYSGSSSSGSRSSGSSSSTSRRR</sequence>
<evidence type="ECO:0000313" key="4">
    <source>
        <dbReference type="Proteomes" id="UP000236654"/>
    </source>
</evidence>
<evidence type="ECO:0000313" key="3">
    <source>
        <dbReference type="EMBL" id="PKR81031.1"/>
    </source>
</evidence>
<feature type="compositionally biased region" description="Polar residues" evidence="1">
    <location>
        <begin position="313"/>
        <end position="325"/>
    </location>
</feature>
<evidence type="ECO:0008006" key="5">
    <source>
        <dbReference type="Google" id="ProtNLM"/>
    </source>
</evidence>
<dbReference type="PROSITE" id="PS51257">
    <property type="entry name" value="PROKAR_LIPOPROTEIN"/>
    <property type="match status" value="1"/>
</dbReference>
<keyword evidence="2" id="KW-0732">Signal</keyword>
<organism evidence="3 4">
    <name type="scientific">Brumimicrobium salinarum</name>
    <dbReference type="NCBI Taxonomy" id="2058658"/>
    <lineage>
        <taxon>Bacteria</taxon>
        <taxon>Pseudomonadati</taxon>
        <taxon>Bacteroidota</taxon>
        <taxon>Flavobacteriia</taxon>
        <taxon>Flavobacteriales</taxon>
        <taxon>Crocinitomicaceae</taxon>
        <taxon>Brumimicrobium</taxon>
    </lineage>
</organism>
<feature type="region of interest" description="Disordered" evidence="1">
    <location>
        <begin position="233"/>
        <end position="354"/>
    </location>
</feature>
<feature type="compositionally biased region" description="Low complexity" evidence="1">
    <location>
        <begin position="326"/>
        <end position="354"/>
    </location>
</feature>
<evidence type="ECO:0000256" key="2">
    <source>
        <dbReference type="SAM" id="SignalP"/>
    </source>
</evidence>
<protein>
    <recommendedName>
        <fullName evidence="5">Vitellogenin II</fullName>
    </recommendedName>
</protein>
<comment type="caution">
    <text evidence="3">The sequence shown here is derived from an EMBL/GenBank/DDBJ whole genome shotgun (WGS) entry which is preliminary data.</text>
</comment>
<dbReference type="OrthoDB" id="1467936at2"/>
<feature type="chain" id="PRO_5014123775" description="Vitellogenin II" evidence="2">
    <location>
        <begin position="22"/>
        <end position="354"/>
    </location>
</feature>
<dbReference type="AlphaFoldDB" id="A0A2I0R376"/>
<dbReference type="RefSeq" id="WP_101334413.1">
    <property type="nucleotide sequence ID" value="NZ_PJNI01000007.1"/>
</dbReference>
<evidence type="ECO:0000256" key="1">
    <source>
        <dbReference type="SAM" id="MobiDB-lite"/>
    </source>
</evidence>
<feature type="signal peptide" evidence="2">
    <location>
        <begin position="1"/>
        <end position="21"/>
    </location>
</feature>
<dbReference type="Proteomes" id="UP000236654">
    <property type="component" value="Unassembled WGS sequence"/>
</dbReference>
<accession>A0A2I0R376</accession>
<keyword evidence="4" id="KW-1185">Reference proteome</keyword>
<gene>
    <name evidence="3" type="ORF">CW751_07665</name>
</gene>
<feature type="compositionally biased region" description="Polar residues" evidence="1">
    <location>
        <begin position="288"/>
        <end position="304"/>
    </location>
</feature>
<reference evidence="3 4" key="1">
    <citation type="submission" date="2017-12" db="EMBL/GenBank/DDBJ databases">
        <title>The draft genome sequence of Brumimicrobium saltpan LHR20.</title>
        <authorList>
            <person name="Do Z.-J."/>
            <person name="Luo H.-R."/>
        </authorList>
    </citation>
    <scope>NUCLEOTIDE SEQUENCE [LARGE SCALE GENOMIC DNA]</scope>
    <source>
        <strain evidence="3 4">LHR20</strain>
    </source>
</reference>
<proteinExistence type="predicted"/>
<feature type="region of interest" description="Disordered" evidence="1">
    <location>
        <begin position="191"/>
        <end position="218"/>
    </location>
</feature>
<name>A0A2I0R376_9FLAO</name>
<dbReference type="EMBL" id="PJNI01000007">
    <property type="protein sequence ID" value="PKR81031.1"/>
    <property type="molecule type" value="Genomic_DNA"/>
</dbReference>